<accession>A0ABN2W0N6</accession>
<sequence>MSYDASRPAYRLHTLVATLDTAADRMLLEAHGTGYARFLTLVTVQALERPTQADLATARGTSAPATSRMVQALVDDGLLLAERSPGEGNRRTLALTSAGERFVTAGGELLGGAFARLLEAAQVSEADVLAVTDPLLAVLDPEMP</sequence>
<protein>
    <recommendedName>
        <fullName evidence="1">HTH marR-type domain-containing protein</fullName>
    </recommendedName>
</protein>
<dbReference type="SUPFAM" id="SSF46785">
    <property type="entry name" value="Winged helix' DNA-binding domain"/>
    <property type="match status" value="1"/>
</dbReference>
<comment type="caution">
    <text evidence="2">The sequence shown here is derived from an EMBL/GenBank/DDBJ whole genome shotgun (WGS) entry which is preliminary data.</text>
</comment>
<dbReference type="SMART" id="SM00347">
    <property type="entry name" value="HTH_MARR"/>
    <property type="match status" value="1"/>
</dbReference>
<dbReference type="Gene3D" id="1.10.10.10">
    <property type="entry name" value="Winged helix-like DNA-binding domain superfamily/Winged helix DNA-binding domain"/>
    <property type="match status" value="1"/>
</dbReference>
<dbReference type="InterPro" id="IPR036388">
    <property type="entry name" value="WH-like_DNA-bd_sf"/>
</dbReference>
<evidence type="ECO:0000313" key="3">
    <source>
        <dbReference type="Proteomes" id="UP001501480"/>
    </source>
</evidence>
<evidence type="ECO:0000313" key="2">
    <source>
        <dbReference type="EMBL" id="GAA2079533.1"/>
    </source>
</evidence>
<evidence type="ECO:0000259" key="1">
    <source>
        <dbReference type="SMART" id="SM00347"/>
    </source>
</evidence>
<feature type="domain" description="HTH marR-type" evidence="1">
    <location>
        <begin position="26"/>
        <end position="122"/>
    </location>
</feature>
<name>A0ABN2W0N6_9ACTN</name>
<dbReference type="EMBL" id="BAAAPY010000006">
    <property type="protein sequence ID" value="GAA2079533.1"/>
    <property type="molecule type" value="Genomic_DNA"/>
</dbReference>
<keyword evidence="3" id="KW-1185">Reference proteome</keyword>
<dbReference type="Pfam" id="PF12802">
    <property type="entry name" value="MarR_2"/>
    <property type="match status" value="1"/>
</dbReference>
<proteinExistence type="predicted"/>
<dbReference type="InterPro" id="IPR000835">
    <property type="entry name" value="HTH_MarR-typ"/>
</dbReference>
<dbReference type="Proteomes" id="UP001501480">
    <property type="component" value="Unassembled WGS sequence"/>
</dbReference>
<dbReference type="RefSeq" id="WP_344327498.1">
    <property type="nucleotide sequence ID" value="NZ_BAAAPY010000006.1"/>
</dbReference>
<reference evidence="2 3" key="1">
    <citation type="journal article" date="2019" name="Int. J. Syst. Evol. Microbiol.">
        <title>The Global Catalogue of Microorganisms (GCM) 10K type strain sequencing project: providing services to taxonomists for standard genome sequencing and annotation.</title>
        <authorList>
            <consortium name="The Broad Institute Genomics Platform"/>
            <consortium name="The Broad Institute Genome Sequencing Center for Infectious Disease"/>
            <person name="Wu L."/>
            <person name="Ma J."/>
        </authorList>
    </citation>
    <scope>NUCLEOTIDE SEQUENCE [LARGE SCALE GENOMIC DNA]</scope>
    <source>
        <strain evidence="2 3">JCM 15749</strain>
    </source>
</reference>
<gene>
    <name evidence="2" type="ORF">GCM10009821_19650</name>
</gene>
<dbReference type="InterPro" id="IPR036390">
    <property type="entry name" value="WH_DNA-bd_sf"/>
</dbReference>
<organism evidence="2 3">
    <name type="scientific">Aeromicrobium halocynthiae</name>
    <dbReference type="NCBI Taxonomy" id="560557"/>
    <lineage>
        <taxon>Bacteria</taxon>
        <taxon>Bacillati</taxon>
        <taxon>Actinomycetota</taxon>
        <taxon>Actinomycetes</taxon>
        <taxon>Propionibacteriales</taxon>
        <taxon>Nocardioidaceae</taxon>
        <taxon>Aeromicrobium</taxon>
    </lineage>
</organism>